<dbReference type="InterPro" id="IPR040181">
    <property type="entry name" value="PKHG5/7"/>
</dbReference>
<dbReference type="GO" id="GO:0005085">
    <property type="term" value="F:guanyl-nucleotide exchange factor activity"/>
    <property type="evidence" value="ECO:0007669"/>
    <property type="project" value="InterPro"/>
</dbReference>
<sequence>MDPAKLSVYSGGGNDSTMEETSGPWHNGVDGEQQRDLEAREPDVVDGVLTAAEINNHCRGPADKYKFSAYSYQRKTKEKVVSDFSTLSKGTSVGAKPKAALRQVLFSQGVSEKTAASEERSQLDLLKQELETYAVPVNLKWSWKEESLGTTLEKNWTQIVDSHLKMSKMQRHQQEALWEFVHTELSYINKLVIIKDLVIAALVNLHRSGFLSEVTPELLFSNLPSILSAHQLFWQEVIFPMLQEVRRTGMPFDPLMLKMGCLQFPQRFSCYQHYCWEEENSLEFARRQMESNPHFLIFIQWVETHPQSQRMRLGDMQAKPHQRITKYPLLLKSVLQSTQNPHVQQTLRSMLSSVNSFLESINDYLKLKDEELALSISAQRVDGYEVEGINEEIDKYVREVCQFDLTGSIKGVGPGVVRKLLLEESLKIRGRKDSKLEVVGLLFSDVLLMTKFQKKGERLKVVRPPLALDRTYCMVLKDGCSFVLVEVGELQSVMNVYIFAASTSESCATWVSTIQQAKETLRSWREMESARKLNSIKAKADETSADAQLLQSGKETFVDGLNEEFIVPHFLNGILASKETKDLPVDVPTHKTLASFFQPQPNNGEGESVTKGVAGVQPSVRGEWIEMGVRRQVLGARVDQAEKKTKPGTTNESGSVFRNNQSRSVDPVDTFHSLTAGLLGHSTAGPHLLLVGEYPAVDYPMNEESNSTTTSELSSIPGEGLSQRKDSEFQPGNQDTWRSNKQPDDVEIHTWNFSHNLKSPGSRKKRPNGSSQGPSNQTPTHHLDSSFSKSHSDYHHSNKRNSVPSELGLGSHSISLQKGSWKTREKIPPDPQTLSEPELPTINSPDKWLQVKTQRSASIPNITTKLELRPNSSSLQTLPQCRQNSPLEGLLERAKERVKERHAFKNDRKLKVADLRTHYPPPSPSFSTPLSASPSDGDRETEEEEEVEVEVELTRYRALAVSDGWKEQLVDGDEDYRRDSVIFTDGVNVDWPGWCFDDDEVLDNLYPLEEDLHQGIGGPAYSWDIQEYSQQEDGQCSQV</sequence>
<dbReference type="PANTHER" id="PTHR13217">
    <property type="entry name" value="PLECKSTRIN HOMOLOGY DOMAIN-CONTAINING FAMILY G MEMBER 7"/>
    <property type="match status" value="1"/>
</dbReference>
<organism evidence="3 4">
    <name type="scientific">Takifugu bimaculatus</name>
    <dbReference type="NCBI Taxonomy" id="433685"/>
    <lineage>
        <taxon>Eukaryota</taxon>
        <taxon>Metazoa</taxon>
        <taxon>Chordata</taxon>
        <taxon>Craniata</taxon>
        <taxon>Vertebrata</taxon>
        <taxon>Euteleostomi</taxon>
        <taxon>Actinopterygii</taxon>
        <taxon>Neopterygii</taxon>
        <taxon>Teleostei</taxon>
        <taxon>Neoteleostei</taxon>
        <taxon>Acanthomorphata</taxon>
        <taxon>Eupercaria</taxon>
        <taxon>Tetraodontiformes</taxon>
        <taxon>Tetradontoidea</taxon>
        <taxon>Tetraodontidae</taxon>
        <taxon>Takifugu</taxon>
    </lineage>
</organism>
<dbReference type="SUPFAM" id="SSF50729">
    <property type="entry name" value="PH domain-like"/>
    <property type="match status" value="1"/>
</dbReference>
<dbReference type="InterPro" id="IPR001849">
    <property type="entry name" value="PH_domain"/>
</dbReference>
<comment type="caution">
    <text evidence="3">The sequence shown here is derived from an EMBL/GenBank/DDBJ whole genome shotgun (WGS) entry which is preliminary data.</text>
</comment>
<feature type="compositionally biased region" description="Polar residues" evidence="1">
    <location>
        <begin position="730"/>
        <end position="740"/>
    </location>
</feature>
<protein>
    <recommendedName>
        <fullName evidence="2">DH domain-containing protein</fullName>
    </recommendedName>
</protein>
<dbReference type="GO" id="GO:0030424">
    <property type="term" value="C:axon"/>
    <property type="evidence" value="ECO:0007669"/>
    <property type="project" value="TreeGrafter"/>
</dbReference>
<reference evidence="3 4" key="1">
    <citation type="submission" date="2019-04" db="EMBL/GenBank/DDBJ databases">
        <title>The sequence and de novo assembly of Takifugu bimaculatus genome using PacBio and Hi-C technologies.</title>
        <authorList>
            <person name="Xu P."/>
            <person name="Liu B."/>
            <person name="Zhou Z."/>
        </authorList>
    </citation>
    <scope>NUCLEOTIDE SEQUENCE [LARGE SCALE GENOMIC DNA]</scope>
    <source>
        <strain evidence="3">TB-2018</strain>
        <tissue evidence="3">Muscle</tissue>
    </source>
</reference>
<dbReference type="EMBL" id="SWLE01000002">
    <property type="protein sequence ID" value="TNN02751.1"/>
    <property type="molecule type" value="Genomic_DNA"/>
</dbReference>
<feature type="region of interest" description="Disordered" evidence="1">
    <location>
        <begin position="701"/>
        <end position="844"/>
    </location>
</feature>
<feature type="region of interest" description="Disordered" evidence="1">
    <location>
        <begin position="1"/>
        <end position="31"/>
    </location>
</feature>
<feature type="region of interest" description="Disordered" evidence="1">
    <location>
        <begin position="640"/>
        <end position="665"/>
    </location>
</feature>
<dbReference type="Gene3D" id="2.30.29.30">
    <property type="entry name" value="Pleckstrin-homology domain (PH domain)/Phosphotyrosine-binding domain (PTB)"/>
    <property type="match status" value="1"/>
</dbReference>
<name>A0A4Z2CF12_9TELE</name>
<dbReference type="GO" id="GO:0007266">
    <property type="term" value="P:Rho protein signal transduction"/>
    <property type="evidence" value="ECO:0007669"/>
    <property type="project" value="TreeGrafter"/>
</dbReference>
<feature type="compositionally biased region" description="Low complexity" evidence="1">
    <location>
        <begin position="925"/>
        <end position="935"/>
    </location>
</feature>
<evidence type="ECO:0000313" key="4">
    <source>
        <dbReference type="Proteomes" id="UP000516260"/>
    </source>
</evidence>
<dbReference type="SMART" id="SM00233">
    <property type="entry name" value="PH"/>
    <property type="match status" value="1"/>
</dbReference>
<feature type="region of interest" description="Disordered" evidence="1">
    <location>
        <begin position="911"/>
        <end position="945"/>
    </location>
</feature>
<dbReference type="InterPro" id="IPR011993">
    <property type="entry name" value="PH-like_dom_sf"/>
</dbReference>
<dbReference type="InterPro" id="IPR000219">
    <property type="entry name" value="DH_dom"/>
</dbReference>
<dbReference type="Proteomes" id="UP000516260">
    <property type="component" value="Chromosome 10"/>
</dbReference>
<dbReference type="Pfam" id="PF00621">
    <property type="entry name" value="RhoGEF"/>
    <property type="match status" value="1"/>
</dbReference>
<evidence type="ECO:0000259" key="2">
    <source>
        <dbReference type="PROSITE" id="PS50010"/>
    </source>
</evidence>
<keyword evidence="4" id="KW-1185">Reference proteome</keyword>
<proteinExistence type="predicted"/>
<dbReference type="SUPFAM" id="SSF48065">
    <property type="entry name" value="DBL homology domain (DH-domain)"/>
    <property type="match status" value="1"/>
</dbReference>
<gene>
    <name evidence="3" type="ORF">fugu_010238</name>
</gene>
<feature type="compositionally biased region" description="Low complexity" evidence="1">
    <location>
        <begin position="702"/>
        <end position="715"/>
    </location>
</feature>
<dbReference type="GO" id="GO:0030139">
    <property type="term" value="C:endocytic vesicle"/>
    <property type="evidence" value="ECO:0007669"/>
    <property type="project" value="TreeGrafter"/>
</dbReference>
<accession>A0A4Z2CF12</accession>
<dbReference type="InterPro" id="IPR035899">
    <property type="entry name" value="DBL_dom_sf"/>
</dbReference>
<dbReference type="GO" id="GO:0043542">
    <property type="term" value="P:endothelial cell migration"/>
    <property type="evidence" value="ECO:0007669"/>
    <property type="project" value="TreeGrafter"/>
</dbReference>
<evidence type="ECO:0000256" key="1">
    <source>
        <dbReference type="SAM" id="MobiDB-lite"/>
    </source>
</evidence>
<dbReference type="SMART" id="SM00325">
    <property type="entry name" value="RhoGEF"/>
    <property type="match status" value="1"/>
</dbReference>
<feature type="compositionally biased region" description="Polar residues" evidence="1">
    <location>
        <begin position="647"/>
        <end position="664"/>
    </location>
</feature>
<dbReference type="PROSITE" id="PS50010">
    <property type="entry name" value="DH_2"/>
    <property type="match status" value="1"/>
</dbReference>
<evidence type="ECO:0000313" key="3">
    <source>
        <dbReference type="EMBL" id="TNN02751.1"/>
    </source>
</evidence>
<dbReference type="PANTHER" id="PTHR13217:SF10">
    <property type="entry name" value="PLECKSTRIN HOMOLOGY DOMAIN-CONTAINING FAMILY G MEMBER 6 ISOFORM X1"/>
    <property type="match status" value="1"/>
</dbReference>
<feature type="domain" description="DH" evidence="2">
    <location>
        <begin position="172"/>
        <end position="364"/>
    </location>
</feature>
<feature type="compositionally biased region" description="Polar residues" evidence="1">
    <location>
        <begin position="768"/>
        <end position="789"/>
    </location>
</feature>
<dbReference type="AlphaFoldDB" id="A0A4Z2CF12"/>
<dbReference type="CDD" id="cd00160">
    <property type="entry name" value="RhoGEF"/>
    <property type="match status" value="1"/>
</dbReference>
<dbReference type="Gene3D" id="1.20.900.10">
    <property type="entry name" value="Dbl homology (DH) domain"/>
    <property type="match status" value="1"/>
</dbReference>
<dbReference type="GO" id="GO:0005886">
    <property type="term" value="C:plasma membrane"/>
    <property type="evidence" value="ECO:0007669"/>
    <property type="project" value="TreeGrafter"/>
</dbReference>